<dbReference type="EMBL" id="JAAAIL010000205">
    <property type="protein sequence ID" value="KAG0278315.1"/>
    <property type="molecule type" value="Genomic_DNA"/>
</dbReference>
<keyword evidence="3" id="KW-1185">Reference proteome</keyword>
<gene>
    <name evidence="2" type="ORF">BGZ95_004272</name>
</gene>
<feature type="region of interest" description="Disordered" evidence="1">
    <location>
        <begin position="314"/>
        <end position="380"/>
    </location>
</feature>
<feature type="compositionally biased region" description="Basic and acidic residues" evidence="1">
    <location>
        <begin position="444"/>
        <end position="457"/>
    </location>
</feature>
<feature type="compositionally biased region" description="Polar residues" evidence="1">
    <location>
        <begin position="433"/>
        <end position="443"/>
    </location>
</feature>
<name>A0AAD4DHX0_9FUNG</name>
<feature type="compositionally biased region" description="Low complexity" evidence="1">
    <location>
        <begin position="395"/>
        <end position="415"/>
    </location>
</feature>
<proteinExistence type="predicted"/>
<evidence type="ECO:0000313" key="2">
    <source>
        <dbReference type="EMBL" id="KAG0278315.1"/>
    </source>
</evidence>
<dbReference type="Proteomes" id="UP001194580">
    <property type="component" value="Unassembled WGS sequence"/>
</dbReference>
<comment type="caution">
    <text evidence="2">The sequence shown here is derived from an EMBL/GenBank/DDBJ whole genome shotgun (WGS) entry which is preliminary data.</text>
</comment>
<sequence length="493" mass="53234">MGIFQKPLLQARYENEDVQISAELCSNIAINVVGLAKGEITIISGNEDMIQIRTSVQAKGAIIKNAAALEPLQDGNQYRYTIHTPLEDKLEKAVTFQVFITIPRQLDSLESFTIEGTNLDLAIGDISHTFIRCLNVNIGRGDTTIDSFYGELATMTNTIQGGFTGKYSVARLVATARSGKLVSKVHLLNTDDQLPSPRVICSTFHHRIDLQVDGSDLFGPFTVEAKTQCAPLDVKLQLSNSTAAAMLDSVADDQRQRVLGNFINFGGHSRIRVSRSFQGRLETRTHYGKIFIEDPEFVVLEGATLTLPSASDRNAPMLEMSSSQPQSLSIHSGSASLPSPNSYLSNVLSSRSSSQGTGMSCGGDDYGSQPPLSPVSAQSTTSQYLHFKKGVYNSNSYSNKPPSASGGSTNGSENNSRAESTTGSLNEGGTGSSPGSVNGISSNRAEKEKEKQRKREEEEYWRFMTKEVIGTFGQGVGLIMAKNSSGDIAVELF</sequence>
<feature type="region of interest" description="Disordered" evidence="1">
    <location>
        <begin position="395"/>
        <end position="457"/>
    </location>
</feature>
<evidence type="ECO:0000313" key="3">
    <source>
        <dbReference type="Proteomes" id="UP001194580"/>
    </source>
</evidence>
<feature type="compositionally biased region" description="Low complexity" evidence="1">
    <location>
        <begin position="341"/>
        <end position="354"/>
    </location>
</feature>
<reference evidence="2" key="1">
    <citation type="journal article" date="2020" name="Fungal Divers.">
        <title>Resolving the Mortierellaceae phylogeny through synthesis of multi-gene phylogenetics and phylogenomics.</title>
        <authorList>
            <person name="Vandepol N."/>
            <person name="Liber J."/>
            <person name="Desiro A."/>
            <person name="Na H."/>
            <person name="Kennedy M."/>
            <person name="Barry K."/>
            <person name="Grigoriev I.V."/>
            <person name="Miller A.N."/>
            <person name="O'Donnell K."/>
            <person name="Stajich J.E."/>
            <person name="Bonito G."/>
        </authorList>
    </citation>
    <scope>NUCLEOTIDE SEQUENCE</scope>
    <source>
        <strain evidence="2">NRRL 28262</strain>
    </source>
</reference>
<accession>A0AAD4DHX0</accession>
<feature type="compositionally biased region" description="Low complexity" evidence="1">
    <location>
        <begin position="321"/>
        <end position="334"/>
    </location>
</feature>
<organism evidence="2 3">
    <name type="scientific">Linnemannia exigua</name>
    <dbReference type="NCBI Taxonomy" id="604196"/>
    <lineage>
        <taxon>Eukaryota</taxon>
        <taxon>Fungi</taxon>
        <taxon>Fungi incertae sedis</taxon>
        <taxon>Mucoromycota</taxon>
        <taxon>Mortierellomycotina</taxon>
        <taxon>Mortierellomycetes</taxon>
        <taxon>Mortierellales</taxon>
        <taxon>Mortierellaceae</taxon>
        <taxon>Linnemannia</taxon>
    </lineage>
</organism>
<dbReference type="AlphaFoldDB" id="A0AAD4DHX0"/>
<evidence type="ECO:0000256" key="1">
    <source>
        <dbReference type="SAM" id="MobiDB-lite"/>
    </source>
</evidence>
<protein>
    <submittedName>
        <fullName evidence="2">Uncharacterized protein</fullName>
    </submittedName>
</protein>